<comment type="caution">
    <text evidence="3">The sequence shown here is derived from an EMBL/GenBank/DDBJ whole genome shotgun (WGS) entry which is preliminary data.</text>
</comment>
<dbReference type="InterPro" id="IPR005702">
    <property type="entry name" value="Wzc-like_C"/>
</dbReference>
<proteinExistence type="predicted"/>
<dbReference type="CDD" id="cd05387">
    <property type="entry name" value="BY-kinase"/>
    <property type="match status" value="1"/>
</dbReference>
<dbReference type="InterPro" id="IPR033756">
    <property type="entry name" value="YlxH/NBP35"/>
</dbReference>
<dbReference type="Proteomes" id="UP000178082">
    <property type="component" value="Unassembled WGS sequence"/>
</dbReference>
<dbReference type="STRING" id="1817883.A3G31_02925"/>
<dbReference type="InterPro" id="IPR050445">
    <property type="entry name" value="Bact_polysacc_biosynth/exp"/>
</dbReference>
<dbReference type="GO" id="GO:0005524">
    <property type="term" value="F:ATP binding"/>
    <property type="evidence" value="ECO:0007669"/>
    <property type="project" value="UniProtKB-KW"/>
</dbReference>
<reference evidence="3 4" key="1">
    <citation type="journal article" date="2016" name="Nat. Commun.">
        <title>Thousands of microbial genomes shed light on interconnected biogeochemical processes in an aquifer system.</title>
        <authorList>
            <person name="Anantharaman K."/>
            <person name="Brown C.T."/>
            <person name="Hug L.A."/>
            <person name="Sharon I."/>
            <person name="Castelle C.J."/>
            <person name="Probst A.J."/>
            <person name="Thomas B.C."/>
            <person name="Singh A."/>
            <person name="Wilkins M.J."/>
            <person name="Karaoz U."/>
            <person name="Brodie E.L."/>
            <person name="Williams K.H."/>
            <person name="Hubbard S.S."/>
            <person name="Banfield J.F."/>
        </authorList>
    </citation>
    <scope>NUCLEOTIDE SEQUENCE [LARGE SCALE GENOMIC DNA]</scope>
</reference>
<evidence type="ECO:0000256" key="1">
    <source>
        <dbReference type="ARBA" id="ARBA00022741"/>
    </source>
</evidence>
<evidence type="ECO:0000313" key="3">
    <source>
        <dbReference type="EMBL" id="OGL55178.1"/>
    </source>
</evidence>
<keyword evidence="2" id="KW-0067">ATP-binding</keyword>
<dbReference type="PANTHER" id="PTHR32309">
    <property type="entry name" value="TYROSINE-PROTEIN KINASE"/>
    <property type="match status" value="1"/>
</dbReference>
<dbReference type="GO" id="GO:0005886">
    <property type="term" value="C:plasma membrane"/>
    <property type="evidence" value="ECO:0007669"/>
    <property type="project" value="TreeGrafter"/>
</dbReference>
<protein>
    <submittedName>
        <fullName evidence="3">Uncharacterized protein</fullName>
    </submittedName>
</protein>
<name>A0A1F7SPN8_9BACT</name>
<dbReference type="InterPro" id="IPR027417">
    <property type="entry name" value="P-loop_NTPase"/>
</dbReference>
<keyword evidence="1" id="KW-0547">Nucleotide-binding</keyword>
<dbReference type="AlphaFoldDB" id="A0A1F7SPN8"/>
<sequence length="224" mass="24798">MFLDPRSPVIEQYRSLRTHLLAESGNKSINTFLVTSSIRGEGKSITSCNLGIILAHNRQNSVLLVDGDMRIPSIHKIFGIRGNRGLVDYLKGESELDSLIVPTKIDNLFILPAGEPQTSPSELLATSKMTDFLRMEESKGKNHYVIIDSPPIISTTDPRIIATYVGGVLLVVQAGRTPRDVISHGLSLLKNVNILGIILNNISGISPYYPYRYSYAYGYVEYSK</sequence>
<dbReference type="GO" id="GO:0004715">
    <property type="term" value="F:non-membrane spanning protein tyrosine kinase activity"/>
    <property type="evidence" value="ECO:0007669"/>
    <property type="project" value="UniProtKB-EC"/>
</dbReference>
<gene>
    <name evidence="3" type="ORF">A3G31_02925</name>
</gene>
<evidence type="ECO:0000313" key="4">
    <source>
        <dbReference type="Proteomes" id="UP000178082"/>
    </source>
</evidence>
<dbReference type="SUPFAM" id="SSF52540">
    <property type="entry name" value="P-loop containing nucleoside triphosphate hydrolases"/>
    <property type="match status" value="1"/>
</dbReference>
<dbReference type="EMBL" id="MGDI01000004">
    <property type="protein sequence ID" value="OGL55178.1"/>
    <property type="molecule type" value="Genomic_DNA"/>
</dbReference>
<dbReference type="PANTHER" id="PTHR32309:SF13">
    <property type="entry name" value="FERRIC ENTEROBACTIN TRANSPORT PROTEIN FEPE"/>
    <property type="match status" value="1"/>
</dbReference>
<organism evidence="3 4">
    <name type="scientific">Candidatus Schekmanbacteria bacterium RIFCSPLOWO2_12_FULL_38_15</name>
    <dbReference type="NCBI Taxonomy" id="1817883"/>
    <lineage>
        <taxon>Bacteria</taxon>
        <taxon>Candidatus Schekmaniibacteriota</taxon>
    </lineage>
</organism>
<evidence type="ECO:0000256" key="2">
    <source>
        <dbReference type="ARBA" id="ARBA00022840"/>
    </source>
</evidence>
<accession>A0A1F7SPN8</accession>
<dbReference type="NCBIfam" id="TIGR01007">
    <property type="entry name" value="eps_fam"/>
    <property type="match status" value="1"/>
</dbReference>
<dbReference type="Gene3D" id="3.40.50.300">
    <property type="entry name" value="P-loop containing nucleotide triphosphate hydrolases"/>
    <property type="match status" value="1"/>
</dbReference>
<dbReference type="Pfam" id="PF10609">
    <property type="entry name" value="ParA"/>
    <property type="match status" value="1"/>
</dbReference>